<feature type="signal peptide" evidence="10">
    <location>
        <begin position="1"/>
        <end position="22"/>
    </location>
</feature>
<keyword evidence="5 9" id="KW-0798">TonB box</keyword>
<dbReference type="PROSITE" id="PS52016">
    <property type="entry name" value="TONB_DEPENDENT_REC_3"/>
    <property type="match status" value="1"/>
</dbReference>
<name>A0A147IXP8_9SPHN</name>
<dbReference type="GO" id="GO:0009279">
    <property type="term" value="C:cell outer membrane"/>
    <property type="evidence" value="ECO:0007669"/>
    <property type="project" value="UniProtKB-SubCell"/>
</dbReference>
<feature type="domain" description="TonB-dependent receptor plug" evidence="12">
    <location>
        <begin position="64"/>
        <end position="176"/>
    </location>
</feature>
<evidence type="ECO:0000256" key="4">
    <source>
        <dbReference type="ARBA" id="ARBA00022692"/>
    </source>
</evidence>
<dbReference type="SUPFAM" id="SSF56935">
    <property type="entry name" value="Porins"/>
    <property type="match status" value="1"/>
</dbReference>
<dbReference type="EMBL" id="LDTF01000015">
    <property type="protein sequence ID" value="KTW00301.1"/>
    <property type="molecule type" value="Genomic_DNA"/>
</dbReference>
<dbReference type="PANTHER" id="PTHR40980:SF3">
    <property type="entry name" value="TONB-DEPENDENT RECEPTOR-LIKE BETA-BARREL DOMAIN-CONTAINING PROTEIN"/>
    <property type="match status" value="1"/>
</dbReference>
<feature type="chain" id="PRO_5007549063" evidence="10">
    <location>
        <begin position="23"/>
        <end position="917"/>
    </location>
</feature>
<dbReference type="InterPro" id="IPR000531">
    <property type="entry name" value="Beta-barrel_TonB"/>
</dbReference>
<dbReference type="InterPro" id="IPR037066">
    <property type="entry name" value="Plug_dom_sf"/>
</dbReference>
<evidence type="ECO:0000256" key="3">
    <source>
        <dbReference type="ARBA" id="ARBA00022452"/>
    </source>
</evidence>
<evidence type="ECO:0000256" key="6">
    <source>
        <dbReference type="ARBA" id="ARBA00023136"/>
    </source>
</evidence>
<keyword evidence="2 8" id="KW-0813">Transport</keyword>
<dbReference type="Pfam" id="PF00593">
    <property type="entry name" value="TonB_dep_Rec_b-barrel"/>
    <property type="match status" value="1"/>
</dbReference>
<organism evidence="13 14">
    <name type="scientific">Sphingomonas yabuuchiae</name>
    <dbReference type="NCBI Taxonomy" id="172044"/>
    <lineage>
        <taxon>Bacteria</taxon>
        <taxon>Pseudomonadati</taxon>
        <taxon>Pseudomonadota</taxon>
        <taxon>Alphaproteobacteria</taxon>
        <taxon>Sphingomonadales</taxon>
        <taxon>Sphingomonadaceae</taxon>
        <taxon>Sphingomonas</taxon>
    </lineage>
</organism>
<keyword evidence="7 8" id="KW-0998">Cell outer membrane</keyword>
<evidence type="ECO:0000313" key="14">
    <source>
        <dbReference type="Proteomes" id="UP000073923"/>
    </source>
</evidence>
<proteinExistence type="inferred from homology"/>
<evidence type="ECO:0000256" key="7">
    <source>
        <dbReference type="ARBA" id="ARBA00023237"/>
    </source>
</evidence>
<dbReference type="InterPro" id="IPR036942">
    <property type="entry name" value="Beta-barrel_TonB_sf"/>
</dbReference>
<protein>
    <submittedName>
        <fullName evidence="13">TonB-dependent receptor</fullName>
    </submittedName>
</protein>
<dbReference type="InterPro" id="IPR039426">
    <property type="entry name" value="TonB-dep_rcpt-like"/>
</dbReference>
<gene>
    <name evidence="13" type="ORF">NS355_04755</name>
</gene>
<keyword evidence="6 8" id="KW-0472">Membrane</keyword>
<keyword evidence="13" id="KW-0675">Receptor</keyword>
<comment type="caution">
    <text evidence="13">The sequence shown here is derived from an EMBL/GenBank/DDBJ whole genome shotgun (WGS) entry which is preliminary data.</text>
</comment>
<evidence type="ECO:0000256" key="2">
    <source>
        <dbReference type="ARBA" id="ARBA00022448"/>
    </source>
</evidence>
<keyword evidence="4 8" id="KW-0812">Transmembrane</keyword>
<keyword evidence="3 8" id="KW-1134">Transmembrane beta strand</keyword>
<evidence type="ECO:0000256" key="10">
    <source>
        <dbReference type="SAM" id="SignalP"/>
    </source>
</evidence>
<accession>A0A147IXP8</accession>
<dbReference type="RefSeq" id="WP_058744640.1">
    <property type="nucleotide sequence ID" value="NZ_LDTF01000015.1"/>
</dbReference>
<sequence length="917" mass="99218">MRLRNCILATTILAGLTGTAQAQSTTTTATGTTAPSQDISAVGQENDIVVRGIRKSLQDAIDTKRSTNAIVDVISAEDVGKFPDTNVAESLSHLPGVTVDHQFGEGEQVSIAGVEPALNRVLIDGHSIASADWGGNPGDRSSRTFNYSLLSPEIISQAVVYKTPEARLQEGAIGGTVDIVTRKPLDLKPGTLTATAGYEYNDRSNRGNFRGSALYSWHNESDTFAVLGSVNYDKENLARAGVAVYGYLTGSQFTTTNAAGQTVLQNPNATITGGTINDLKTARLPAFLAHEYFQQTRQRLGFTGTMQFKPTDNFTLTANAIVIRGNYDNFSNSEYSYNVRGSQLTAATISNGLITSATFAAQPSTSKTWMGELDTNFRRTRIKNDSYSMLFDWDVDGWKITGNGGFTRATGGKDPEYLLNFRTRQGFTVGANGRNTMLNWDNPASDGTQWISTSPAESKLRTEPAVLAATNGQGFFGAQIGGITRAENTVDQEKFGQIDFARELDSNILKTVRFGVRANIHDNRQTTFGGATFTNNFFTLADLGSYVLNGSVYDGLSTTGNATPYATLTQENAIKALNAPGTLNITRPLDTGSFFQVQERIGTAYVQVDYQAGKFRGNIGGRFVRTRDISTYYLSSSGQTTLVTAPRTDDRFLPAFNIAYDAGPSVVLRGAAAKVIARPRYSDLAGSLSLDDTQKTGGGGNPDLKPYAATNFGLSAEWYFAPASYLSGEVFYRDISNYIGNVVDNGPDGTGVQLTNAVTGLTNKYAINRPVNGGQATVTGFSLTGQANLIWGFGIQSNYTFASGETAVAGQGLPYLSRNTYNIVPYFESGPFQARLSYNYRSKYFYGFGRLQSSNFTDSYRQLDFSASYNINDHFRVTANASNLLDETYYQYSSTPSAPTALYKNGRVFSVTGTARF</sequence>
<dbReference type="OrthoDB" id="5476657at2"/>
<dbReference type="Gene3D" id="2.40.170.20">
    <property type="entry name" value="TonB-dependent receptor, beta-barrel domain"/>
    <property type="match status" value="1"/>
</dbReference>
<evidence type="ECO:0000259" key="12">
    <source>
        <dbReference type="Pfam" id="PF07715"/>
    </source>
</evidence>
<evidence type="ECO:0000256" key="9">
    <source>
        <dbReference type="RuleBase" id="RU003357"/>
    </source>
</evidence>
<evidence type="ECO:0000256" key="8">
    <source>
        <dbReference type="PROSITE-ProRule" id="PRU01360"/>
    </source>
</evidence>
<dbReference type="Pfam" id="PF07715">
    <property type="entry name" value="Plug"/>
    <property type="match status" value="1"/>
</dbReference>
<dbReference type="Proteomes" id="UP000073923">
    <property type="component" value="Unassembled WGS sequence"/>
</dbReference>
<dbReference type="InterPro" id="IPR012910">
    <property type="entry name" value="Plug_dom"/>
</dbReference>
<comment type="subcellular location">
    <subcellularLocation>
        <location evidence="1 8">Cell outer membrane</location>
        <topology evidence="1 8">Multi-pass membrane protein</topology>
    </subcellularLocation>
</comment>
<reference evidence="13 14" key="1">
    <citation type="journal article" date="2016" name="Front. Microbiol.">
        <title>Genomic Resource of Rice Seed Associated Bacteria.</title>
        <authorList>
            <person name="Midha S."/>
            <person name="Bansal K."/>
            <person name="Sharma S."/>
            <person name="Kumar N."/>
            <person name="Patil P.P."/>
            <person name="Chaudhry V."/>
            <person name="Patil P.B."/>
        </authorList>
    </citation>
    <scope>NUCLEOTIDE SEQUENCE [LARGE SCALE GENOMIC DNA]</scope>
    <source>
        <strain evidence="13 14">NS355</strain>
    </source>
</reference>
<dbReference type="InterPro" id="IPR010104">
    <property type="entry name" value="TonB_rcpt_bac"/>
</dbReference>
<dbReference type="AlphaFoldDB" id="A0A147IXP8"/>
<evidence type="ECO:0000256" key="5">
    <source>
        <dbReference type="ARBA" id="ARBA00023077"/>
    </source>
</evidence>
<dbReference type="Gene3D" id="2.170.130.10">
    <property type="entry name" value="TonB-dependent receptor, plug domain"/>
    <property type="match status" value="1"/>
</dbReference>
<dbReference type="PATRIC" id="fig|172044.3.peg.605"/>
<comment type="similarity">
    <text evidence="8 9">Belongs to the TonB-dependent receptor family.</text>
</comment>
<keyword evidence="10" id="KW-0732">Signal</keyword>
<dbReference type="PANTHER" id="PTHR40980">
    <property type="entry name" value="PLUG DOMAIN-CONTAINING PROTEIN"/>
    <property type="match status" value="1"/>
</dbReference>
<evidence type="ECO:0000313" key="13">
    <source>
        <dbReference type="EMBL" id="KTW00301.1"/>
    </source>
</evidence>
<evidence type="ECO:0000256" key="1">
    <source>
        <dbReference type="ARBA" id="ARBA00004571"/>
    </source>
</evidence>
<evidence type="ECO:0000259" key="11">
    <source>
        <dbReference type="Pfam" id="PF00593"/>
    </source>
</evidence>
<feature type="domain" description="TonB-dependent receptor-like beta-barrel" evidence="11">
    <location>
        <begin position="432"/>
        <end position="884"/>
    </location>
</feature>
<dbReference type="NCBIfam" id="TIGR01782">
    <property type="entry name" value="TonB-Xanth-Caul"/>
    <property type="match status" value="1"/>
</dbReference>
<dbReference type="CDD" id="cd01347">
    <property type="entry name" value="ligand_gated_channel"/>
    <property type="match status" value="1"/>
</dbReference>